<feature type="non-terminal residue" evidence="1">
    <location>
        <position position="1"/>
    </location>
</feature>
<reference evidence="1" key="2">
    <citation type="journal article" date="2023" name="Proc. Natl. Acad. Sci. U.S.A.">
        <title>A global phylogenomic analysis of the shiitake genus Lentinula.</title>
        <authorList>
            <person name="Sierra-Patev S."/>
            <person name="Min B."/>
            <person name="Naranjo-Ortiz M."/>
            <person name="Looney B."/>
            <person name="Konkel Z."/>
            <person name="Slot J.C."/>
            <person name="Sakamoto Y."/>
            <person name="Steenwyk J.L."/>
            <person name="Rokas A."/>
            <person name="Carro J."/>
            <person name="Camarero S."/>
            <person name="Ferreira P."/>
            <person name="Molpeceres G."/>
            <person name="Ruiz-Duenas F.J."/>
            <person name="Serrano A."/>
            <person name="Henrissat B."/>
            <person name="Drula E."/>
            <person name="Hughes K.W."/>
            <person name="Mata J.L."/>
            <person name="Ishikawa N.K."/>
            <person name="Vargas-Isla R."/>
            <person name="Ushijima S."/>
            <person name="Smith C.A."/>
            <person name="Donoghue J."/>
            <person name="Ahrendt S."/>
            <person name="Andreopoulos W."/>
            <person name="He G."/>
            <person name="LaButti K."/>
            <person name="Lipzen A."/>
            <person name="Ng V."/>
            <person name="Riley R."/>
            <person name="Sandor L."/>
            <person name="Barry K."/>
            <person name="Martinez A.T."/>
            <person name="Xiao Y."/>
            <person name="Gibbons J.G."/>
            <person name="Terashima K."/>
            <person name="Grigoriev I.V."/>
            <person name="Hibbett D."/>
        </authorList>
    </citation>
    <scope>NUCLEOTIDE SEQUENCE</scope>
    <source>
        <strain evidence="1">Sp2 HRB7682 ss15</strain>
    </source>
</reference>
<accession>A0A9W9DHJ2</accession>
<evidence type="ECO:0008006" key="3">
    <source>
        <dbReference type="Google" id="ProtNLM"/>
    </source>
</evidence>
<dbReference type="Proteomes" id="UP001150238">
    <property type="component" value="Unassembled WGS sequence"/>
</dbReference>
<proteinExistence type="predicted"/>
<comment type="caution">
    <text evidence="1">The sequence shown here is derived from an EMBL/GenBank/DDBJ whole genome shotgun (WGS) entry which is preliminary data.</text>
</comment>
<name>A0A9W9DHJ2_9AGAR</name>
<dbReference type="PANTHER" id="PTHR46579:SF2">
    <property type="entry name" value="C2H2-TYPE DOMAIN-CONTAINING PROTEIN"/>
    <property type="match status" value="1"/>
</dbReference>
<protein>
    <recommendedName>
        <fullName evidence="3">DUF4218 domain-containing protein</fullName>
    </recommendedName>
</protein>
<gene>
    <name evidence="1" type="ORF">C8J55DRAFT_402989</name>
</gene>
<dbReference type="EMBL" id="JANVFS010000034">
    <property type="protein sequence ID" value="KAJ4469701.1"/>
    <property type="molecule type" value="Genomic_DNA"/>
</dbReference>
<reference evidence="1" key="1">
    <citation type="submission" date="2022-08" db="EMBL/GenBank/DDBJ databases">
        <authorList>
            <consortium name="DOE Joint Genome Institute"/>
            <person name="Min B."/>
            <person name="Riley R."/>
            <person name="Sierra-Patev S."/>
            <person name="Naranjo-Ortiz M."/>
            <person name="Looney B."/>
            <person name="Konkel Z."/>
            <person name="Slot J.C."/>
            <person name="Sakamoto Y."/>
            <person name="Steenwyk J.L."/>
            <person name="Rokas A."/>
            <person name="Carro J."/>
            <person name="Camarero S."/>
            <person name="Ferreira P."/>
            <person name="Molpeceres G."/>
            <person name="Ruiz-Duenas F.J."/>
            <person name="Serrano A."/>
            <person name="Henrissat B."/>
            <person name="Drula E."/>
            <person name="Hughes K.W."/>
            <person name="Mata J.L."/>
            <person name="Ishikawa N.K."/>
            <person name="Vargas-Isla R."/>
            <person name="Ushijima S."/>
            <person name="Smith C.A."/>
            <person name="Ahrendt S."/>
            <person name="Andreopoulos W."/>
            <person name="He G."/>
            <person name="Labutti K."/>
            <person name="Lipzen A."/>
            <person name="Ng V."/>
            <person name="Sandor L."/>
            <person name="Barry K."/>
            <person name="Martinez A.T."/>
            <person name="Xiao Y."/>
            <person name="Gibbons J.G."/>
            <person name="Terashima K."/>
            <person name="Hibbett D.S."/>
            <person name="Grigoriev I.V."/>
        </authorList>
    </citation>
    <scope>NUCLEOTIDE SEQUENCE</scope>
    <source>
        <strain evidence="1">Sp2 HRB7682 ss15</strain>
    </source>
</reference>
<feature type="non-terminal residue" evidence="1">
    <location>
        <position position="544"/>
    </location>
</feature>
<dbReference type="PANTHER" id="PTHR46579">
    <property type="entry name" value="F5/8 TYPE C DOMAIN-CONTAINING PROTEIN-RELATED"/>
    <property type="match status" value="1"/>
</dbReference>
<sequence length="544" mass="63450">VDELEVLWSTGIYINRTRLHPRGRSVRAALVALVCDMPAARLLGGFAHFSRLDCSCSMCKHSDLNNLDERSFTFRTDKEHRRMAQAWLDADTQEERDRLFAKNGVRWSELLRLKYWDPVRNTVIDPMHGFYLRIFQRHCRDIWGMGVKLEDSDGIWDMQELSDELKNRAQTILKTGTQAALKGLPVASLRYLATFSGVDNHRKKSALHHSLLSYVNARREYQYGHQKSMLLKFTSSVLQSLLRVLCAFIRQTKNTTSGNTVMEEITQIKPTEVERENMKQYIHQQVHIFQLPRFTFINQKEQRFELGITDEAGRMIKRKDKSKKVAGVLGKATLAEVRTDMERLRLPSWAPTAPSNPGDTTHGKFTADQWRAFCTVNLPITLIRLWGSLPEENRKFKMLENFMFLVTAVRLANMRTITEGQIQDFEQNIRAYLEQLRILYPHTNITVYQHMMLHFGSLLRRFGPVHSWRCFPFERYNYILQNTPNNSHLGELETTLFIRFCNAQRLKSVLNADKLPQYLNDLACLYKTYFENTDRRGSRISDAL</sequence>
<organism evidence="1 2">
    <name type="scientific">Lentinula lateritia</name>
    <dbReference type="NCBI Taxonomy" id="40482"/>
    <lineage>
        <taxon>Eukaryota</taxon>
        <taxon>Fungi</taxon>
        <taxon>Dikarya</taxon>
        <taxon>Basidiomycota</taxon>
        <taxon>Agaricomycotina</taxon>
        <taxon>Agaricomycetes</taxon>
        <taxon>Agaricomycetidae</taxon>
        <taxon>Agaricales</taxon>
        <taxon>Marasmiineae</taxon>
        <taxon>Omphalotaceae</taxon>
        <taxon>Lentinula</taxon>
    </lineage>
</organism>
<dbReference type="AlphaFoldDB" id="A0A9W9DHJ2"/>
<evidence type="ECO:0000313" key="1">
    <source>
        <dbReference type="EMBL" id="KAJ4469701.1"/>
    </source>
</evidence>
<evidence type="ECO:0000313" key="2">
    <source>
        <dbReference type="Proteomes" id="UP001150238"/>
    </source>
</evidence>